<evidence type="ECO:0000259" key="1">
    <source>
        <dbReference type="Pfam" id="PF20056"/>
    </source>
</evidence>
<keyword evidence="3" id="KW-1185">Reference proteome</keyword>
<dbReference type="RefSeq" id="WP_380794312.1">
    <property type="nucleotide sequence ID" value="NZ_JBHTKR010000007.1"/>
</dbReference>
<name>A0ABW3TGQ7_9RHOB</name>
<organism evidence="2 3">
    <name type="scientific">Seohaeicola saemankumensis</name>
    <dbReference type="NCBI Taxonomy" id="481181"/>
    <lineage>
        <taxon>Bacteria</taxon>
        <taxon>Pseudomonadati</taxon>
        <taxon>Pseudomonadota</taxon>
        <taxon>Alphaproteobacteria</taxon>
        <taxon>Rhodobacterales</taxon>
        <taxon>Roseobacteraceae</taxon>
        <taxon>Seohaeicola</taxon>
    </lineage>
</organism>
<reference evidence="3" key="1">
    <citation type="journal article" date="2019" name="Int. J. Syst. Evol. Microbiol.">
        <title>The Global Catalogue of Microorganisms (GCM) 10K type strain sequencing project: providing services to taxonomists for standard genome sequencing and annotation.</title>
        <authorList>
            <consortium name="The Broad Institute Genomics Platform"/>
            <consortium name="The Broad Institute Genome Sequencing Center for Infectious Disease"/>
            <person name="Wu L."/>
            <person name="Ma J."/>
        </authorList>
    </citation>
    <scope>NUCLEOTIDE SEQUENCE [LARGE SCALE GENOMIC DNA]</scope>
    <source>
        <strain evidence="3">CCUG 55328</strain>
    </source>
</reference>
<accession>A0ABW3TGQ7</accession>
<dbReference type="Proteomes" id="UP001597151">
    <property type="component" value="Unassembled WGS sequence"/>
</dbReference>
<proteinExistence type="predicted"/>
<dbReference type="Pfam" id="PF20056">
    <property type="entry name" value="DUF6455"/>
    <property type="match status" value="1"/>
</dbReference>
<sequence length="90" mass="9692">MPSSKTIRRHAALVDRMASTLGNDLEELVMRGQLAPDAVPDMVLRCTACANPDGCEAWLQRQDAAAAAPKAASTPYYCRNGDIFDALKPT</sequence>
<evidence type="ECO:0000313" key="3">
    <source>
        <dbReference type="Proteomes" id="UP001597151"/>
    </source>
</evidence>
<dbReference type="EMBL" id="JBHTKR010000007">
    <property type="protein sequence ID" value="MFD1196364.1"/>
    <property type="molecule type" value="Genomic_DNA"/>
</dbReference>
<evidence type="ECO:0000313" key="2">
    <source>
        <dbReference type="EMBL" id="MFD1196364.1"/>
    </source>
</evidence>
<comment type="caution">
    <text evidence="2">The sequence shown here is derived from an EMBL/GenBank/DDBJ whole genome shotgun (WGS) entry which is preliminary data.</text>
</comment>
<protein>
    <submittedName>
        <fullName evidence="2">DUF6455 family protein</fullName>
    </submittedName>
</protein>
<gene>
    <name evidence="2" type="ORF">ACFQ3C_16960</name>
</gene>
<feature type="domain" description="DUF6455" evidence="1">
    <location>
        <begin position="1"/>
        <end position="89"/>
    </location>
</feature>
<dbReference type="InterPro" id="IPR045601">
    <property type="entry name" value="DUF6455"/>
</dbReference>